<evidence type="ECO:0000256" key="1">
    <source>
        <dbReference type="ARBA" id="ARBA00022574"/>
    </source>
</evidence>
<dbReference type="PROSITE" id="PS50294">
    <property type="entry name" value="WD_REPEATS_REGION"/>
    <property type="match status" value="1"/>
</dbReference>
<organism evidence="4">
    <name type="scientific">Haptolina brevifila</name>
    <dbReference type="NCBI Taxonomy" id="156173"/>
    <lineage>
        <taxon>Eukaryota</taxon>
        <taxon>Haptista</taxon>
        <taxon>Haptophyta</taxon>
        <taxon>Prymnesiophyceae</taxon>
        <taxon>Prymnesiales</taxon>
        <taxon>Prymnesiaceae</taxon>
        <taxon>Haptolina</taxon>
    </lineage>
</organism>
<evidence type="ECO:0000313" key="4">
    <source>
        <dbReference type="EMBL" id="CAD9547840.1"/>
    </source>
</evidence>
<sequence length="128" mass="13761">MAMTLLVDGEANFLITAALDGHVKVWNAFTGEQQYDHVVTGRQNQPSGVTALQLVPETTANGDGTVMVTACDDKALKLWAMPNFDRRGIIGAREGHADVARCLAKGPGNSYFSGSMDNRVMVWEFASG</sequence>
<evidence type="ECO:0008006" key="5">
    <source>
        <dbReference type="Google" id="ProtNLM"/>
    </source>
</evidence>
<dbReference type="Gene3D" id="2.130.10.10">
    <property type="entry name" value="YVTN repeat-like/Quinoprotein amine dehydrogenase"/>
    <property type="match status" value="1"/>
</dbReference>
<dbReference type="PANTHER" id="PTHR19848">
    <property type="entry name" value="WD40 REPEAT PROTEIN"/>
    <property type="match status" value="1"/>
</dbReference>
<proteinExistence type="predicted"/>
<feature type="repeat" description="WD" evidence="3">
    <location>
        <begin position="1"/>
        <end position="36"/>
    </location>
</feature>
<dbReference type="SUPFAM" id="SSF50978">
    <property type="entry name" value="WD40 repeat-like"/>
    <property type="match status" value="1"/>
</dbReference>
<dbReference type="EMBL" id="HBGU01080562">
    <property type="protein sequence ID" value="CAD9547840.1"/>
    <property type="molecule type" value="Transcribed_RNA"/>
</dbReference>
<gene>
    <name evidence="4" type="ORF">CBRE1094_LOCUS44002</name>
</gene>
<feature type="repeat" description="WD" evidence="3">
    <location>
        <begin position="93"/>
        <end position="128"/>
    </location>
</feature>
<dbReference type="AlphaFoldDB" id="A0A7S2JHB5"/>
<dbReference type="PROSITE" id="PS50082">
    <property type="entry name" value="WD_REPEATS_2"/>
    <property type="match status" value="2"/>
</dbReference>
<dbReference type="InterPro" id="IPR015943">
    <property type="entry name" value="WD40/YVTN_repeat-like_dom_sf"/>
</dbReference>
<dbReference type="SMART" id="SM00320">
    <property type="entry name" value="WD40"/>
    <property type="match status" value="2"/>
</dbReference>
<dbReference type="PANTHER" id="PTHR19848:SF8">
    <property type="entry name" value="F-BOX AND WD REPEAT DOMAIN CONTAINING 7"/>
    <property type="match status" value="1"/>
</dbReference>
<keyword evidence="2" id="KW-0677">Repeat</keyword>
<name>A0A7S2JHB5_9EUKA</name>
<dbReference type="Pfam" id="PF00400">
    <property type="entry name" value="WD40"/>
    <property type="match status" value="3"/>
</dbReference>
<dbReference type="InterPro" id="IPR036322">
    <property type="entry name" value="WD40_repeat_dom_sf"/>
</dbReference>
<protein>
    <recommendedName>
        <fullName evidence="5">Target of rapamycin complex subunit LST8</fullName>
    </recommendedName>
</protein>
<accession>A0A7S2JHB5</accession>
<dbReference type="InterPro" id="IPR001680">
    <property type="entry name" value="WD40_rpt"/>
</dbReference>
<reference evidence="4" key="1">
    <citation type="submission" date="2021-01" db="EMBL/GenBank/DDBJ databases">
        <authorList>
            <person name="Corre E."/>
            <person name="Pelletier E."/>
            <person name="Niang G."/>
            <person name="Scheremetjew M."/>
            <person name="Finn R."/>
            <person name="Kale V."/>
            <person name="Holt S."/>
            <person name="Cochrane G."/>
            <person name="Meng A."/>
            <person name="Brown T."/>
            <person name="Cohen L."/>
        </authorList>
    </citation>
    <scope>NUCLEOTIDE SEQUENCE</scope>
    <source>
        <strain evidence="4">UTEX LB 985</strain>
    </source>
</reference>
<evidence type="ECO:0000256" key="2">
    <source>
        <dbReference type="ARBA" id="ARBA00022737"/>
    </source>
</evidence>
<evidence type="ECO:0000256" key="3">
    <source>
        <dbReference type="PROSITE-ProRule" id="PRU00221"/>
    </source>
</evidence>
<keyword evidence="1 3" id="KW-0853">WD repeat</keyword>